<dbReference type="EMBL" id="PGOL01000483">
    <property type="protein sequence ID" value="PKI69709.1"/>
    <property type="molecule type" value="Genomic_DNA"/>
</dbReference>
<evidence type="ECO:0000313" key="1">
    <source>
        <dbReference type="EMBL" id="PKI69709.1"/>
    </source>
</evidence>
<reference evidence="1 2" key="1">
    <citation type="submission" date="2017-11" db="EMBL/GenBank/DDBJ databases">
        <title>De-novo sequencing of pomegranate (Punica granatum L.) genome.</title>
        <authorList>
            <person name="Akparov Z."/>
            <person name="Amiraslanov A."/>
            <person name="Hajiyeva S."/>
            <person name="Abbasov M."/>
            <person name="Kaur K."/>
            <person name="Hamwieh A."/>
            <person name="Solovyev V."/>
            <person name="Salamov A."/>
            <person name="Braich B."/>
            <person name="Kosarev P."/>
            <person name="Mahmoud A."/>
            <person name="Hajiyev E."/>
            <person name="Babayeva S."/>
            <person name="Izzatullayeva V."/>
            <person name="Mammadov A."/>
            <person name="Mammadov A."/>
            <person name="Sharifova S."/>
            <person name="Ojaghi J."/>
            <person name="Eynullazada K."/>
            <person name="Bayramov B."/>
            <person name="Abdulazimova A."/>
            <person name="Shahmuradov I."/>
        </authorList>
    </citation>
    <scope>NUCLEOTIDE SEQUENCE [LARGE SCALE GENOMIC DNA]</scope>
    <source>
        <strain evidence="2">cv. AG2017</strain>
        <tissue evidence="1">Leaf</tissue>
    </source>
</reference>
<sequence length="110" mass="12889">MEYYAPPCMGYRCKLVSTQGAVFETVQSKLHVSSDCNMLSTLERYGFSYAYTNCTLKRRKVEPLVTLKRIRSAVSEFLQVSKKISKVEEEAMKELREKVPEKWRTPRSRR</sequence>
<protein>
    <submittedName>
        <fullName evidence="1">Uncharacterized protein</fullName>
    </submittedName>
</protein>
<proteinExistence type="predicted"/>
<comment type="caution">
    <text evidence="1">The sequence shown here is derived from an EMBL/GenBank/DDBJ whole genome shotgun (WGS) entry which is preliminary data.</text>
</comment>
<keyword evidence="2" id="KW-1185">Reference proteome</keyword>
<dbReference type="Proteomes" id="UP000233551">
    <property type="component" value="Unassembled WGS sequence"/>
</dbReference>
<dbReference type="AlphaFoldDB" id="A0A2I0KMM2"/>
<accession>A0A2I0KMM2</accession>
<gene>
    <name evidence="1" type="ORF">CRG98_009865</name>
</gene>
<evidence type="ECO:0000313" key="2">
    <source>
        <dbReference type="Proteomes" id="UP000233551"/>
    </source>
</evidence>
<name>A0A2I0KMM2_PUNGR</name>
<organism evidence="1 2">
    <name type="scientific">Punica granatum</name>
    <name type="common">Pomegranate</name>
    <dbReference type="NCBI Taxonomy" id="22663"/>
    <lineage>
        <taxon>Eukaryota</taxon>
        <taxon>Viridiplantae</taxon>
        <taxon>Streptophyta</taxon>
        <taxon>Embryophyta</taxon>
        <taxon>Tracheophyta</taxon>
        <taxon>Spermatophyta</taxon>
        <taxon>Magnoliopsida</taxon>
        <taxon>eudicotyledons</taxon>
        <taxon>Gunneridae</taxon>
        <taxon>Pentapetalae</taxon>
        <taxon>rosids</taxon>
        <taxon>malvids</taxon>
        <taxon>Myrtales</taxon>
        <taxon>Lythraceae</taxon>
        <taxon>Punica</taxon>
    </lineage>
</organism>